<evidence type="ECO:0000259" key="2">
    <source>
        <dbReference type="Pfam" id="PF11127"/>
    </source>
</evidence>
<evidence type="ECO:0000313" key="3">
    <source>
        <dbReference type="EMBL" id="ACM34185.1"/>
    </source>
</evidence>
<sequence>MKHNVGGWDRGLRIAVGLVLIGLAATGTVGWWGWLGVVPLLTGLAGTCPAYSLLGMNTCPLSKKG</sequence>
<keyword evidence="1" id="KW-0472">Membrane</keyword>
<keyword evidence="4" id="KW-1185">Reference proteome</keyword>
<gene>
    <name evidence="3" type="ordered locus">Dtpsy_2751</name>
</gene>
<dbReference type="GeneID" id="84684217"/>
<dbReference type="RefSeq" id="WP_011806522.1">
    <property type="nucleotide sequence ID" value="NC_011992.1"/>
</dbReference>
<keyword evidence="1" id="KW-1133">Transmembrane helix</keyword>
<accession>A0A9J9QAV1</accession>
<reference evidence="3 4" key="1">
    <citation type="journal article" date="2010" name="J. Bacteriol.">
        <title>Completed genome sequence of the anaerobic iron-oxidizing bacterium Acidovorax ebreus strain TPSY.</title>
        <authorList>
            <person name="Byrne-Bailey K.G."/>
            <person name="Weber K.A."/>
            <person name="Chair A.H."/>
            <person name="Bose S."/>
            <person name="Knox T."/>
            <person name="Spanbauer T.L."/>
            <person name="Chertkov O."/>
            <person name="Coates J.D."/>
        </authorList>
    </citation>
    <scope>NUCLEOTIDE SEQUENCE [LARGE SCALE GENOMIC DNA]</scope>
    <source>
        <strain evidence="3 4">TPSY</strain>
    </source>
</reference>
<dbReference type="Proteomes" id="UP000000450">
    <property type="component" value="Chromosome"/>
</dbReference>
<keyword evidence="1" id="KW-0812">Transmembrane</keyword>
<name>A0A9J9QAV1_ACIET</name>
<feature type="transmembrane region" description="Helical" evidence="1">
    <location>
        <begin position="12"/>
        <end position="34"/>
    </location>
</feature>
<feature type="domain" description="Inner membrane protein YgaP-like transmembrane" evidence="2">
    <location>
        <begin position="1"/>
        <end position="60"/>
    </location>
</feature>
<dbReference type="AlphaFoldDB" id="A0A9J9QAV1"/>
<dbReference type="InterPro" id="IPR021309">
    <property type="entry name" value="YgaP-like_TM"/>
</dbReference>
<dbReference type="Pfam" id="PF11127">
    <property type="entry name" value="YgaP-like_TM"/>
    <property type="match status" value="1"/>
</dbReference>
<evidence type="ECO:0000256" key="1">
    <source>
        <dbReference type="SAM" id="Phobius"/>
    </source>
</evidence>
<proteinExistence type="predicted"/>
<protein>
    <recommendedName>
        <fullName evidence="2">Inner membrane protein YgaP-like transmembrane domain-containing protein</fullName>
    </recommendedName>
</protein>
<evidence type="ECO:0000313" key="4">
    <source>
        <dbReference type="Proteomes" id="UP000000450"/>
    </source>
</evidence>
<dbReference type="EMBL" id="CP001392">
    <property type="protein sequence ID" value="ACM34185.1"/>
    <property type="molecule type" value="Genomic_DNA"/>
</dbReference>
<organism evidence="3 4">
    <name type="scientific">Acidovorax ebreus (strain TPSY)</name>
    <name type="common">Diaphorobacter sp. (strain TPSY)</name>
    <dbReference type="NCBI Taxonomy" id="535289"/>
    <lineage>
        <taxon>Bacteria</taxon>
        <taxon>Pseudomonadati</taxon>
        <taxon>Pseudomonadota</taxon>
        <taxon>Betaproteobacteria</taxon>
        <taxon>Burkholderiales</taxon>
        <taxon>Comamonadaceae</taxon>
        <taxon>Diaphorobacter</taxon>
    </lineage>
</organism>
<dbReference type="KEGG" id="dia:Dtpsy_2751"/>